<reference evidence="2 3" key="1">
    <citation type="submission" date="2014-07" db="EMBL/GenBank/DDBJ databases">
        <title>Epilithonimonas lactis LMG 22401 Genome.</title>
        <authorList>
            <person name="Pipes S.E."/>
            <person name="Stropko S.J."/>
        </authorList>
    </citation>
    <scope>NUCLEOTIDE SEQUENCE [LARGE SCALE GENOMIC DNA]</scope>
    <source>
        <strain evidence="2 3">LMG 24401</strain>
    </source>
</reference>
<dbReference type="eggNOG" id="ENOG5033JEP">
    <property type="taxonomic scope" value="Bacteria"/>
</dbReference>
<proteinExistence type="predicted"/>
<dbReference type="OrthoDB" id="1451255at2"/>
<dbReference type="RefSeq" id="WP_034975005.1">
    <property type="nucleotide sequence ID" value="NZ_FOFI01000003.1"/>
</dbReference>
<evidence type="ECO:0000256" key="1">
    <source>
        <dbReference type="SAM" id="Phobius"/>
    </source>
</evidence>
<dbReference type="AlphaFoldDB" id="A0A085BH66"/>
<dbReference type="EMBL" id="JPLY01000003">
    <property type="protein sequence ID" value="KFC21811.1"/>
    <property type="molecule type" value="Genomic_DNA"/>
</dbReference>
<keyword evidence="1" id="KW-1133">Transmembrane helix</keyword>
<comment type="caution">
    <text evidence="2">The sequence shown here is derived from an EMBL/GenBank/DDBJ whole genome shotgun (WGS) entry which is preliminary data.</text>
</comment>
<keyword evidence="3" id="KW-1185">Reference proteome</keyword>
<organism evidence="2 3">
    <name type="scientific">Epilithonimonas lactis</name>
    <dbReference type="NCBI Taxonomy" id="421072"/>
    <lineage>
        <taxon>Bacteria</taxon>
        <taxon>Pseudomonadati</taxon>
        <taxon>Bacteroidota</taxon>
        <taxon>Flavobacteriia</taxon>
        <taxon>Flavobacteriales</taxon>
        <taxon>Weeksellaceae</taxon>
        <taxon>Chryseobacterium group</taxon>
        <taxon>Epilithonimonas</taxon>
    </lineage>
</organism>
<sequence length="175" mass="19747">MIITATAFYISLAVLAAVIYGVFLFVENKYDKEDFKRKSFLVIVPLGILIYMFCPKIYVIKNCTTSEEKVMVFPTQSFTYGSGKCYVINESTEVLGIVTYVYGNPPEEKVQEKSIDVEILPKATQMIPKGVISYLLEPAPTTVRTKSDYEFHHRLFCVSQEDAATDGKDGDYSTE</sequence>
<accession>A0A085BH66</accession>
<name>A0A085BH66_9FLAO</name>
<evidence type="ECO:0000313" key="3">
    <source>
        <dbReference type="Proteomes" id="UP000028623"/>
    </source>
</evidence>
<gene>
    <name evidence="2" type="ORF">IO89_07435</name>
</gene>
<feature type="transmembrane region" description="Helical" evidence="1">
    <location>
        <begin position="6"/>
        <end position="26"/>
    </location>
</feature>
<keyword evidence="1" id="KW-0472">Membrane</keyword>
<keyword evidence="1" id="KW-0812">Transmembrane</keyword>
<feature type="transmembrane region" description="Helical" evidence="1">
    <location>
        <begin position="38"/>
        <end position="59"/>
    </location>
</feature>
<evidence type="ECO:0000313" key="2">
    <source>
        <dbReference type="EMBL" id="KFC21811.1"/>
    </source>
</evidence>
<dbReference type="STRING" id="421072.SAMN04488097_2099"/>
<protein>
    <submittedName>
        <fullName evidence="2">Uncharacterized protein</fullName>
    </submittedName>
</protein>
<dbReference type="Proteomes" id="UP000028623">
    <property type="component" value="Unassembled WGS sequence"/>
</dbReference>